<evidence type="ECO:0000256" key="2">
    <source>
        <dbReference type="ARBA" id="ARBA00022448"/>
    </source>
</evidence>
<evidence type="ECO:0000256" key="1">
    <source>
        <dbReference type="ARBA" id="ARBA00004651"/>
    </source>
</evidence>
<dbReference type="EMBL" id="CP140158">
    <property type="protein sequence ID" value="WQG84986.1"/>
    <property type="molecule type" value="Genomic_DNA"/>
</dbReference>
<protein>
    <submittedName>
        <fullName evidence="10">Oligopeptide:H+ symporter</fullName>
    </submittedName>
</protein>
<dbReference type="InterPro" id="IPR050171">
    <property type="entry name" value="MFS_Transporters"/>
</dbReference>
<dbReference type="CDD" id="cd17346">
    <property type="entry name" value="MFS_DtpA_like"/>
    <property type="match status" value="1"/>
</dbReference>
<evidence type="ECO:0000313" key="10">
    <source>
        <dbReference type="EMBL" id="WQG84986.1"/>
    </source>
</evidence>
<feature type="transmembrane region" description="Helical" evidence="9">
    <location>
        <begin position="413"/>
        <end position="431"/>
    </location>
</feature>
<evidence type="ECO:0000256" key="8">
    <source>
        <dbReference type="RuleBase" id="RU003755"/>
    </source>
</evidence>
<feature type="transmembrane region" description="Helical" evidence="9">
    <location>
        <begin position="34"/>
        <end position="53"/>
    </location>
</feature>
<dbReference type="RefSeq" id="WP_018625398.1">
    <property type="nucleotide sequence ID" value="NZ_CP140158.1"/>
</dbReference>
<evidence type="ECO:0000256" key="3">
    <source>
        <dbReference type="ARBA" id="ARBA00022475"/>
    </source>
</evidence>
<organism evidence="10 11">
    <name type="scientific">Kangiella aquimarina</name>
    <dbReference type="NCBI Taxonomy" id="261965"/>
    <lineage>
        <taxon>Bacteria</taxon>
        <taxon>Pseudomonadati</taxon>
        <taxon>Pseudomonadota</taxon>
        <taxon>Gammaproteobacteria</taxon>
        <taxon>Kangiellales</taxon>
        <taxon>Kangiellaceae</taxon>
        <taxon>Kangiella</taxon>
    </lineage>
</organism>
<dbReference type="PANTHER" id="PTHR23517">
    <property type="entry name" value="RESISTANCE PROTEIN MDTM, PUTATIVE-RELATED-RELATED"/>
    <property type="match status" value="1"/>
</dbReference>
<reference evidence="10 11" key="1">
    <citation type="submission" date="2023-11" db="EMBL/GenBank/DDBJ databases">
        <title>MicrobeMod: A computational toolkit for identifying prokaryotic methylation and restriction-modification with nanopore sequencing.</title>
        <authorList>
            <person name="Crits-Christoph A."/>
            <person name="Kang S.C."/>
            <person name="Lee H."/>
            <person name="Ostrov N."/>
        </authorList>
    </citation>
    <scope>NUCLEOTIDE SEQUENCE [LARGE SCALE GENOMIC DNA]</scope>
    <source>
        <strain evidence="10 11">DSMZ 16071</strain>
    </source>
</reference>
<gene>
    <name evidence="10" type="ORF">SR900_10980</name>
</gene>
<feature type="transmembrane region" description="Helical" evidence="9">
    <location>
        <begin position="342"/>
        <end position="365"/>
    </location>
</feature>
<comment type="subcellular location">
    <subcellularLocation>
        <location evidence="1">Cell membrane</location>
        <topology evidence="1">Multi-pass membrane protein</topology>
    </subcellularLocation>
    <subcellularLocation>
        <location evidence="8">Membrane</location>
        <topology evidence="8">Multi-pass membrane protein</topology>
    </subcellularLocation>
</comment>
<feature type="transmembrane region" description="Helical" evidence="9">
    <location>
        <begin position="452"/>
        <end position="476"/>
    </location>
</feature>
<name>A0ABZ0X3N6_9GAMM</name>
<dbReference type="NCBIfam" id="TIGR00924">
    <property type="entry name" value="yjdL_sub1_fam"/>
    <property type="match status" value="1"/>
</dbReference>
<feature type="transmembrane region" description="Helical" evidence="9">
    <location>
        <begin position="619"/>
        <end position="636"/>
    </location>
</feature>
<evidence type="ECO:0000256" key="9">
    <source>
        <dbReference type="SAM" id="Phobius"/>
    </source>
</evidence>
<keyword evidence="5" id="KW-0571">Peptide transport</keyword>
<evidence type="ECO:0000256" key="7">
    <source>
        <dbReference type="ARBA" id="ARBA00023136"/>
    </source>
</evidence>
<keyword evidence="6 9" id="KW-1133">Transmembrane helix</keyword>
<accession>A0ABZ0X3N6</accession>
<dbReference type="InterPro" id="IPR000109">
    <property type="entry name" value="POT_fam"/>
</dbReference>
<dbReference type="Gene3D" id="1.20.1250.20">
    <property type="entry name" value="MFS general substrate transporter like domains"/>
    <property type="match status" value="2"/>
</dbReference>
<feature type="transmembrane region" description="Helical" evidence="9">
    <location>
        <begin position="709"/>
        <end position="727"/>
    </location>
</feature>
<feature type="transmembrane region" description="Helical" evidence="9">
    <location>
        <begin position="595"/>
        <end position="613"/>
    </location>
</feature>
<feature type="transmembrane region" description="Helical" evidence="9">
    <location>
        <begin position="59"/>
        <end position="77"/>
    </location>
</feature>
<dbReference type="Proteomes" id="UP001324185">
    <property type="component" value="Chromosome"/>
</dbReference>
<feature type="transmembrane region" description="Helical" evidence="9">
    <location>
        <begin position="565"/>
        <end position="583"/>
    </location>
</feature>
<keyword evidence="7 9" id="KW-0472">Membrane</keyword>
<dbReference type="InterPro" id="IPR018456">
    <property type="entry name" value="PTR2_symporter_CS"/>
</dbReference>
<keyword evidence="5" id="KW-0653">Protein transport</keyword>
<feature type="transmembrane region" description="Helical" evidence="9">
    <location>
        <begin position="386"/>
        <end position="407"/>
    </location>
</feature>
<dbReference type="SUPFAM" id="SSF103473">
    <property type="entry name" value="MFS general substrate transporter"/>
    <property type="match status" value="2"/>
</dbReference>
<evidence type="ECO:0000256" key="5">
    <source>
        <dbReference type="ARBA" id="ARBA00022856"/>
    </source>
</evidence>
<proteinExistence type="inferred from homology"/>
<evidence type="ECO:0000256" key="4">
    <source>
        <dbReference type="ARBA" id="ARBA00022692"/>
    </source>
</evidence>
<feature type="transmembrane region" description="Helical" evidence="9">
    <location>
        <begin position="648"/>
        <end position="668"/>
    </location>
</feature>
<sequence length="735" mass="80512">MTAETNTIPKDEKTILGHPRGLIILFFTEMWERFSYYGMRGLLIIYLTQHFLFSDEKSTILYGAYTALVYVMTIIGGSLADRYLGTRKAVTFGAILLVLGHIGMAFEGSGSKELMSHSGKEYQITLDGRGGDARQILKTEQGQTYINFGNQTLQINNATALGLPSELGGFEYEVKNGDEELQQENKTVKTLTYNGQDYQLVEEGEGDKKVVTLEKDGISGTVNFSENRAMTFGVNPTLYLSTSFKLGPSFPNKIDGFDYTVVSQQVEGGTETRQIQYQNKNYTLIKTGTGEDATYVLKGQEGESEVSIEAPADIKISSHESLNLPAVIEGDEYQTKIVKQDLYVNILYLSLALIIAGVGFLKANISTIVGSLYGFGDTRRDSGFTLFYMGINLGSLLSSLTCGIIGIVWGWAYGFGLAGIGMILGLVTFIWKQDWLEGKAEPPNPAKLKEKAFAFINYEWMCYLIGVGIIAISMFFVMNAEIMGDIFGVLGIVMLAILISYAVIKLKGDERHRMFAAIYFILAQIPFWALFEQAGSSLNLFTDRLVDRSMMGWVVPAPVFQSLNAAYIIIFAPILAWLWSFLAKRKLNPPTPVKFALGVFLCGFGFLALVGGIEASTEVGLTAVYFIFLIYLLHTLGELMVSPVGLSAVTKLAPAQAVGMTMGAWFLYSGLSNFLAGVIAKTTGAETIGGQLTDVAAAKATYVDVYTNVSYWAMGIAVFMLLISPLIKKLMEGAD</sequence>
<dbReference type="PROSITE" id="PS01023">
    <property type="entry name" value="PTR2_2"/>
    <property type="match status" value="1"/>
</dbReference>
<dbReference type="InterPro" id="IPR005279">
    <property type="entry name" value="Dipep/tripep_permease"/>
</dbReference>
<comment type="similarity">
    <text evidence="8">Belongs to the major facilitator superfamily. Proton-dependent oligopeptide transporter (POT/PTR) (TC 2.A.17) family.</text>
</comment>
<feature type="transmembrane region" description="Helical" evidence="9">
    <location>
        <begin position="514"/>
        <end position="531"/>
    </location>
</feature>
<feature type="transmembrane region" description="Helical" evidence="9">
    <location>
        <begin position="482"/>
        <end position="502"/>
    </location>
</feature>
<keyword evidence="11" id="KW-1185">Reference proteome</keyword>
<evidence type="ECO:0000256" key="6">
    <source>
        <dbReference type="ARBA" id="ARBA00022989"/>
    </source>
</evidence>
<keyword evidence="3" id="KW-1003">Cell membrane</keyword>
<dbReference type="PANTHER" id="PTHR23517:SF15">
    <property type="entry name" value="PROTON-DEPENDENT OLIGOPEPTIDE FAMILY TRANSPORT PROTEIN"/>
    <property type="match status" value="1"/>
</dbReference>
<keyword evidence="2 8" id="KW-0813">Transport</keyword>
<evidence type="ECO:0000313" key="11">
    <source>
        <dbReference type="Proteomes" id="UP001324185"/>
    </source>
</evidence>
<dbReference type="InterPro" id="IPR036259">
    <property type="entry name" value="MFS_trans_sf"/>
</dbReference>
<keyword evidence="4 8" id="KW-0812">Transmembrane</keyword>
<dbReference type="Pfam" id="PF00854">
    <property type="entry name" value="PTR2"/>
    <property type="match status" value="1"/>
</dbReference>